<proteinExistence type="predicted"/>
<dbReference type="EMBL" id="QGNW01002345">
    <property type="protein sequence ID" value="RVW20707.1"/>
    <property type="molecule type" value="Genomic_DNA"/>
</dbReference>
<sequence length="103" mass="12060">MSNQGRLTGAMRRFAQVVDELELLDLPLQEGVFSWSRGRNNQSWEVKERIVNAFKQLLSEEPGWRADIEGLHLQSLNRNEVKVLELPFTEKENPFFSDGNEWR</sequence>
<dbReference type="Proteomes" id="UP000288805">
    <property type="component" value="Unassembled WGS sequence"/>
</dbReference>
<name>A0A438CBV5_VITVI</name>
<comment type="caution">
    <text evidence="1">The sequence shown here is derived from an EMBL/GenBank/DDBJ whole genome shotgun (WGS) entry which is preliminary data.</text>
</comment>
<gene>
    <name evidence="1" type="ORF">CK203_115555</name>
</gene>
<reference evidence="1 2" key="1">
    <citation type="journal article" date="2018" name="PLoS Genet.">
        <title>Population sequencing reveals clonal diversity and ancestral inbreeding in the grapevine cultivar Chardonnay.</title>
        <authorList>
            <person name="Roach M.J."/>
            <person name="Johnson D.L."/>
            <person name="Bohlmann J."/>
            <person name="van Vuuren H.J."/>
            <person name="Jones S.J."/>
            <person name="Pretorius I.S."/>
            <person name="Schmidt S.A."/>
            <person name="Borneman A.R."/>
        </authorList>
    </citation>
    <scope>NUCLEOTIDE SEQUENCE [LARGE SCALE GENOMIC DNA]</scope>
    <source>
        <strain evidence="2">cv. Chardonnay</strain>
        <tissue evidence="1">Leaf</tissue>
    </source>
</reference>
<evidence type="ECO:0000313" key="1">
    <source>
        <dbReference type="EMBL" id="RVW20707.1"/>
    </source>
</evidence>
<evidence type="ECO:0000313" key="2">
    <source>
        <dbReference type="Proteomes" id="UP000288805"/>
    </source>
</evidence>
<accession>A0A438CBV5</accession>
<organism evidence="1 2">
    <name type="scientific">Vitis vinifera</name>
    <name type="common">Grape</name>
    <dbReference type="NCBI Taxonomy" id="29760"/>
    <lineage>
        <taxon>Eukaryota</taxon>
        <taxon>Viridiplantae</taxon>
        <taxon>Streptophyta</taxon>
        <taxon>Embryophyta</taxon>
        <taxon>Tracheophyta</taxon>
        <taxon>Spermatophyta</taxon>
        <taxon>Magnoliopsida</taxon>
        <taxon>eudicotyledons</taxon>
        <taxon>Gunneridae</taxon>
        <taxon>Pentapetalae</taxon>
        <taxon>rosids</taxon>
        <taxon>Vitales</taxon>
        <taxon>Vitaceae</taxon>
        <taxon>Viteae</taxon>
        <taxon>Vitis</taxon>
    </lineage>
</organism>
<dbReference type="AlphaFoldDB" id="A0A438CBV5"/>
<protein>
    <submittedName>
        <fullName evidence="1">Uncharacterized protein</fullName>
    </submittedName>
</protein>